<dbReference type="AlphaFoldDB" id="A0AA36I9K7"/>
<keyword evidence="1" id="KW-1133">Transmembrane helix</keyword>
<protein>
    <submittedName>
        <fullName evidence="2">Uncharacterized protein</fullName>
    </submittedName>
</protein>
<feature type="transmembrane region" description="Helical" evidence="1">
    <location>
        <begin position="20"/>
        <end position="44"/>
    </location>
</feature>
<keyword evidence="3" id="KW-1185">Reference proteome</keyword>
<evidence type="ECO:0000313" key="2">
    <source>
        <dbReference type="EMBL" id="CAJ1383653.1"/>
    </source>
</evidence>
<evidence type="ECO:0000256" key="1">
    <source>
        <dbReference type="SAM" id="Phobius"/>
    </source>
</evidence>
<organism evidence="2 3">
    <name type="scientific">Effrenium voratum</name>
    <dbReference type="NCBI Taxonomy" id="2562239"/>
    <lineage>
        <taxon>Eukaryota</taxon>
        <taxon>Sar</taxon>
        <taxon>Alveolata</taxon>
        <taxon>Dinophyceae</taxon>
        <taxon>Suessiales</taxon>
        <taxon>Symbiodiniaceae</taxon>
        <taxon>Effrenium</taxon>
    </lineage>
</organism>
<evidence type="ECO:0000313" key="3">
    <source>
        <dbReference type="Proteomes" id="UP001178507"/>
    </source>
</evidence>
<reference evidence="2" key="1">
    <citation type="submission" date="2023-08" db="EMBL/GenBank/DDBJ databases">
        <authorList>
            <person name="Chen Y."/>
            <person name="Shah S."/>
            <person name="Dougan E. K."/>
            <person name="Thang M."/>
            <person name="Chan C."/>
        </authorList>
    </citation>
    <scope>NUCLEOTIDE SEQUENCE</scope>
</reference>
<proteinExistence type="predicted"/>
<comment type="caution">
    <text evidence="2">The sequence shown here is derived from an EMBL/GenBank/DDBJ whole genome shotgun (WGS) entry which is preliminary data.</text>
</comment>
<accession>A0AA36I9K7</accession>
<sequence>MCDVFRKRCEHRKCAFQHPLLVAFWFNWTFRWPVWALTVFPLNWRSFFPATSAGKLTISMLKGPSTMVVASCITRFAMMLIKWQVLAFWQRGSVKVPVRRFPEET</sequence>
<feature type="transmembrane region" description="Helical" evidence="1">
    <location>
        <begin position="64"/>
        <end position="81"/>
    </location>
</feature>
<dbReference type="Proteomes" id="UP001178507">
    <property type="component" value="Unassembled WGS sequence"/>
</dbReference>
<gene>
    <name evidence="2" type="ORF">EVOR1521_LOCUS10724</name>
</gene>
<keyword evidence="1" id="KW-0812">Transmembrane</keyword>
<dbReference type="EMBL" id="CAUJNA010001036">
    <property type="protein sequence ID" value="CAJ1383653.1"/>
    <property type="molecule type" value="Genomic_DNA"/>
</dbReference>
<keyword evidence="1" id="KW-0472">Membrane</keyword>
<name>A0AA36I9K7_9DINO</name>